<sequence length="447" mass="47594">MSTWSHRGQASQESDASRRSASPAPFASSGESSDSMDGIRLSGGWYSGRRGSAPPQTVKYGKEGMSSVNMIQSGSDPLPVASSSSEEHSQGFKLKATEAPDVGLASSIGRSPSSTDIARSLSSLTATPSTLINTPKGGSPKLSSSPLPSSSSFKNVSRTRTKSSTSPKLKERQLPGDVTPSRTPLVADVQLSKSRLLVTKTHILYPPRETVPFRSCVLAFRVIFHALTQGRVRQAEVSLRFFPAGDDPDGVCPVIKAIYPSHSTQAPPVEERTQVHRNTNTTLGVSIGYTPYGSLFLSRGGGTDYAYTSHPSVLGSGVESSRALFTIGEDPVAHTGVTPSLDLAVLLWLPEEGNNAFEAELSVEATVGRSGVGSGFGRLLGSPRVWRMGFDGETQLGEMQFGDMSSGVVEVESRSERSSRSPREATGGTSKSPKSHHSQRHRKRDSR</sequence>
<feature type="compositionally biased region" description="Low complexity" evidence="1">
    <location>
        <begin position="19"/>
        <end position="33"/>
    </location>
</feature>
<feature type="compositionally biased region" description="Basic residues" evidence="1">
    <location>
        <begin position="433"/>
        <end position="447"/>
    </location>
</feature>
<keyword evidence="3" id="KW-1185">Reference proteome</keyword>
<dbReference type="HOGENOM" id="CLU_612631_0_0_1"/>
<dbReference type="eggNOG" id="ENOG502SQHU">
    <property type="taxonomic scope" value="Eukaryota"/>
</dbReference>
<dbReference type="OrthoDB" id="2502482at2759"/>
<dbReference type="EMBL" id="BABT02000179">
    <property type="protein sequence ID" value="GAA99130.1"/>
    <property type="molecule type" value="Genomic_DNA"/>
</dbReference>
<feature type="compositionally biased region" description="Low complexity" evidence="1">
    <location>
        <begin position="128"/>
        <end position="152"/>
    </location>
</feature>
<proteinExistence type="predicted"/>
<organism evidence="2 3">
    <name type="scientific">Mixia osmundae (strain CBS 9802 / IAM 14324 / JCM 22182 / KY 12970)</name>
    <dbReference type="NCBI Taxonomy" id="764103"/>
    <lineage>
        <taxon>Eukaryota</taxon>
        <taxon>Fungi</taxon>
        <taxon>Dikarya</taxon>
        <taxon>Basidiomycota</taxon>
        <taxon>Pucciniomycotina</taxon>
        <taxon>Mixiomycetes</taxon>
        <taxon>Mixiales</taxon>
        <taxon>Mixiaceae</taxon>
        <taxon>Mixia</taxon>
    </lineage>
</organism>
<evidence type="ECO:0000313" key="3">
    <source>
        <dbReference type="Proteomes" id="UP000009131"/>
    </source>
</evidence>
<dbReference type="RefSeq" id="XP_014567862.1">
    <property type="nucleotide sequence ID" value="XM_014712376.1"/>
</dbReference>
<gene>
    <name evidence="2" type="primary">Mo05820</name>
    <name evidence="2" type="ORF">E5Q_05820</name>
</gene>
<feature type="region of interest" description="Disordered" evidence="1">
    <location>
        <begin position="397"/>
        <end position="447"/>
    </location>
</feature>
<evidence type="ECO:0000313" key="2">
    <source>
        <dbReference type="EMBL" id="GAA99130.1"/>
    </source>
</evidence>
<dbReference type="Proteomes" id="UP000009131">
    <property type="component" value="Unassembled WGS sequence"/>
</dbReference>
<evidence type="ECO:0000256" key="1">
    <source>
        <dbReference type="SAM" id="MobiDB-lite"/>
    </source>
</evidence>
<feature type="region of interest" description="Disordered" evidence="1">
    <location>
        <begin position="128"/>
        <end position="182"/>
    </location>
</feature>
<feature type="compositionally biased region" description="Polar residues" evidence="1">
    <location>
        <begin position="1"/>
        <end position="12"/>
    </location>
</feature>
<dbReference type="AlphaFoldDB" id="G7E8H0"/>
<protein>
    <submittedName>
        <fullName evidence="2">Uncharacterized protein</fullName>
    </submittedName>
</protein>
<name>G7E8H0_MIXOS</name>
<feature type="compositionally biased region" description="Basic and acidic residues" evidence="1">
    <location>
        <begin position="411"/>
        <end position="423"/>
    </location>
</feature>
<feature type="compositionally biased region" description="Polar residues" evidence="1">
    <location>
        <begin position="66"/>
        <end position="75"/>
    </location>
</feature>
<accession>G7E8H0</accession>
<dbReference type="InParanoid" id="G7E8H0"/>
<comment type="caution">
    <text evidence="2">The sequence shown here is derived from an EMBL/GenBank/DDBJ whole genome shotgun (WGS) entry which is preliminary data.</text>
</comment>
<feature type="region of interest" description="Disordered" evidence="1">
    <location>
        <begin position="1"/>
        <end position="98"/>
    </location>
</feature>
<feature type="compositionally biased region" description="Basic and acidic residues" evidence="1">
    <location>
        <begin position="85"/>
        <end position="98"/>
    </location>
</feature>
<reference evidence="2 3" key="2">
    <citation type="journal article" date="2012" name="Open Biol.">
        <title>Characteristics of nucleosomes and linker DNA regions on the genome of the basidiomycete Mixia osmundae revealed by mono- and dinucleosome mapping.</title>
        <authorList>
            <person name="Nishida H."/>
            <person name="Kondo S."/>
            <person name="Matsumoto T."/>
            <person name="Suzuki Y."/>
            <person name="Yoshikawa H."/>
            <person name="Taylor T.D."/>
            <person name="Sugiyama J."/>
        </authorList>
    </citation>
    <scope>NUCLEOTIDE SEQUENCE [LARGE SCALE GENOMIC DNA]</scope>
    <source>
        <strain evidence="3">CBS 9802 / IAM 14324 / JCM 22182 / KY 12970</strain>
    </source>
</reference>
<reference evidence="2 3" key="1">
    <citation type="journal article" date="2011" name="J. Gen. Appl. Microbiol.">
        <title>Draft genome sequencing of the enigmatic basidiomycete Mixia osmundae.</title>
        <authorList>
            <person name="Nishida H."/>
            <person name="Nagatsuka Y."/>
            <person name="Sugiyama J."/>
        </authorList>
    </citation>
    <scope>NUCLEOTIDE SEQUENCE [LARGE SCALE GENOMIC DNA]</scope>
    <source>
        <strain evidence="3">CBS 9802 / IAM 14324 / JCM 22182 / KY 12970</strain>
    </source>
</reference>